<dbReference type="PANTHER" id="PTHR30534:SF0">
    <property type="entry name" value="FLAGELLAR MOTOR SWITCH PROTEIN FLIG"/>
    <property type="match status" value="1"/>
</dbReference>
<evidence type="ECO:0000256" key="9">
    <source>
        <dbReference type="ARBA" id="ARBA00023143"/>
    </source>
</evidence>
<keyword evidence="6" id="KW-0145">Chemotaxis</keyword>
<dbReference type="GO" id="GO:0005886">
    <property type="term" value="C:plasma membrane"/>
    <property type="evidence" value="ECO:0007669"/>
    <property type="project" value="UniProtKB-SubCell"/>
</dbReference>
<gene>
    <name evidence="14" type="ORF">Lyticum_00462</name>
</gene>
<comment type="subcellular location">
    <subcellularLocation>
        <location evidence="1">Bacterial flagellum basal body</location>
    </subcellularLocation>
    <subcellularLocation>
        <location evidence="2">Cell membrane</location>
        <topology evidence="2">Peripheral membrane protein</topology>
        <orientation evidence="2">Cytoplasmic side</orientation>
    </subcellularLocation>
</comment>
<organism evidence="14 15">
    <name type="scientific">Lyticum sinuosum</name>
    <dbReference type="NCBI Taxonomy" id="1332059"/>
    <lineage>
        <taxon>Bacteria</taxon>
        <taxon>Pseudomonadati</taxon>
        <taxon>Pseudomonadota</taxon>
        <taxon>Alphaproteobacteria</taxon>
        <taxon>Rickettsiales</taxon>
        <taxon>Lyticum</taxon>
    </lineage>
</organism>
<comment type="caution">
    <text evidence="14">The sequence shown here is derived from an EMBL/GenBank/DDBJ whole genome shotgun (WGS) entry which is preliminary data.</text>
</comment>
<evidence type="ECO:0000259" key="13">
    <source>
        <dbReference type="Pfam" id="PF14842"/>
    </source>
</evidence>
<dbReference type="RefSeq" id="WP_322498721.1">
    <property type="nucleotide sequence ID" value="NZ_JARGYU010000002.1"/>
</dbReference>
<dbReference type="Gene3D" id="1.10.220.30">
    <property type="match status" value="3"/>
</dbReference>
<evidence type="ECO:0000313" key="15">
    <source>
        <dbReference type="Proteomes" id="UP001289135"/>
    </source>
</evidence>
<evidence type="ECO:0000256" key="10">
    <source>
        <dbReference type="ARBA" id="ARBA00025598"/>
    </source>
</evidence>
<accession>A0AAE4VK63</accession>
<dbReference type="GO" id="GO:0003774">
    <property type="term" value="F:cytoskeletal motor activity"/>
    <property type="evidence" value="ECO:0007669"/>
    <property type="project" value="InterPro"/>
</dbReference>
<dbReference type="Pfam" id="PF01706">
    <property type="entry name" value="FliG_C"/>
    <property type="match status" value="1"/>
</dbReference>
<dbReference type="Pfam" id="PF14842">
    <property type="entry name" value="FliG_N"/>
    <property type="match status" value="1"/>
</dbReference>
<sequence length="343" mass="38972">MLSEQKKSLSGPEKVAILMRLLDEDSLNSILPKFDENEIKQISKALMSLGQVPSEIVENVLFEFLWRVNESFNVVGNKNLVLDMLQKSLGSEKANRIIDEVENHNRVSVWDHLEKMSRQDLMIFLKKEHPQTIAAILSIISSPKAAAVLSVMDKEYSFEIVKRILSMEKLSSQSIKHLEKALHKQFTEKFIVEQTRTKSNIQVIADILDTLNANDNSTINSENFLNKIEIYDKNAADNIKKMMFSFSDIAKLDYPSIQTILANLQNKNDLIIALKGSNENIRRVFANAMSQRAAKLLLEEVTTLSNTNASEIMRAQRTITDQTKKLLDSGHIVLKDNILKDNN</sequence>
<keyword evidence="9" id="KW-0975">Bacterial flagellum</keyword>
<evidence type="ECO:0000256" key="6">
    <source>
        <dbReference type="ARBA" id="ARBA00022500"/>
    </source>
</evidence>
<evidence type="ECO:0000256" key="2">
    <source>
        <dbReference type="ARBA" id="ARBA00004413"/>
    </source>
</evidence>
<keyword evidence="8" id="KW-0472">Membrane</keyword>
<evidence type="ECO:0000259" key="11">
    <source>
        <dbReference type="Pfam" id="PF01706"/>
    </source>
</evidence>
<proteinExistence type="inferred from homology"/>
<dbReference type="InterPro" id="IPR023087">
    <property type="entry name" value="Flg_Motor_Flig_C"/>
</dbReference>
<keyword evidence="5" id="KW-1003">Cell membrane</keyword>
<keyword evidence="15" id="KW-1185">Reference proteome</keyword>
<name>A0AAE4VK63_9RICK</name>
<evidence type="ECO:0000256" key="8">
    <source>
        <dbReference type="ARBA" id="ARBA00023136"/>
    </source>
</evidence>
<evidence type="ECO:0000256" key="5">
    <source>
        <dbReference type="ARBA" id="ARBA00022475"/>
    </source>
</evidence>
<evidence type="ECO:0000259" key="12">
    <source>
        <dbReference type="Pfam" id="PF14841"/>
    </source>
</evidence>
<dbReference type="Proteomes" id="UP001289135">
    <property type="component" value="Unassembled WGS sequence"/>
</dbReference>
<comment type="function">
    <text evidence="10">FliG is one of three proteins (FliG, FliN, FliM) that forms the rotor-mounted switch complex (C ring), located at the base of the basal body. This complex interacts with the CheY and CheZ chemotaxis proteins, in addition to contacting components of the motor that determine the direction of flagellar rotation.</text>
</comment>
<dbReference type="Pfam" id="PF14841">
    <property type="entry name" value="FliG_M"/>
    <property type="match status" value="1"/>
</dbReference>
<dbReference type="SUPFAM" id="SSF48029">
    <property type="entry name" value="FliG"/>
    <property type="match status" value="2"/>
</dbReference>
<dbReference type="InterPro" id="IPR028263">
    <property type="entry name" value="FliG_N"/>
</dbReference>
<reference evidence="14" key="1">
    <citation type="submission" date="2023-02" db="EMBL/GenBank/DDBJ databases">
        <title>Host association and intracellularity evolved multiple times independently in the Rickettsiales.</title>
        <authorList>
            <person name="Castelli M."/>
            <person name="Nardi T."/>
            <person name="Gammuto L."/>
            <person name="Bellinzona G."/>
            <person name="Sabaneyeva E."/>
            <person name="Potekhin A."/>
            <person name="Serra V."/>
            <person name="Petroni G."/>
            <person name="Sassera D."/>
        </authorList>
    </citation>
    <scope>NUCLEOTIDE SEQUENCE</scope>
    <source>
        <strain evidence="14">USBL-36I1</strain>
    </source>
</reference>
<dbReference type="GO" id="GO:0006935">
    <property type="term" value="P:chemotaxis"/>
    <property type="evidence" value="ECO:0007669"/>
    <property type="project" value="UniProtKB-KW"/>
</dbReference>
<evidence type="ECO:0000256" key="1">
    <source>
        <dbReference type="ARBA" id="ARBA00004117"/>
    </source>
</evidence>
<dbReference type="InterPro" id="IPR011002">
    <property type="entry name" value="FliG_a-hlx"/>
</dbReference>
<protein>
    <recommendedName>
        <fullName evidence="4">Flagellar motor switch protein FliG</fullName>
    </recommendedName>
</protein>
<keyword evidence="7" id="KW-0283">Flagellar rotation</keyword>
<evidence type="ECO:0000256" key="7">
    <source>
        <dbReference type="ARBA" id="ARBA00022779"/>
    </source>
</evidence>
<feature type="domain" description="Flagellar motor switch protein FliG middle" evidence="12">
    <location>
        <begin position="120"/>
        <end position="188"/>
    </location>
</feature>
<feature type="domain" description="Flagellar motor switch protein FliG C-terminal" evidence="11">
    <location>
        <begin position="227"/>
        <end position="334"/>
    </location>
</feature>
<evidence type="ECO:0000256" key="3">
    <source>
        <dbReference type="ARBA" id="ARBA00010299"/>
    </source>
</evidence>
<dbReference type="PRINTS" id="PR00954">
    <property type="entry name" value="FLGMOTORFLIG"/>
</dbReference>
<evidence type="ECO:0000313" key="14">
    <source>
        <dbReference type="EMBL" id="MDZ5761292.1"/>
    </source>
</evidence>
<dbReference type="GO" id="GO:0009425">
    <property type="term" value="C:bacterial-type flagellum basal body"/>
    <property type="evidence" value="ECO:0007669"/>
    <property type="project" value="UniProtKB-SubCell"/>
</dbReference>
<feature type="domain" description="Flagellar motor switch protein FliG N-terminal" evidence="13">
    <location>
        <begin position="9"/>
        <end position="110"/>
    </location>
</feature>
<comment type="similarity">
    <text evidence="3">Belongs to the FliG family.</text>
</comment>
<dbReference type="PANTHER" id="PTHR30534">
    <property type="entry name" value="FLAGELLAR MOTOR SWITCH PROTEIN FLIG"/>
    <property type="match status" value="1"/>
</dbReference>
<dbReference type="InterPro" id="IPR032779">
    <property type="entry name" value="FliG_M"/>
</dbReference>
<dbReference type="GO" id="GO:0071973">
    <property type="term" value="P:bacterial-type flagellum-dependent cell motility"/>
    <property type="evidence" value="ECO:0007669"/>
    <property type="project" value="InterPro"/>
</dbReference>
<dbReference type="AlphaFoldDB" id="A0AAE4VK63"/>
<keyword evidence="14" id="KW-0282">Flagellum</keyword>
<dbReference type="InterPro" id="IPR000090">
    <property type="entry name" value="Flg_Motor_Flig"/>
</dbReference>
<evidence type="ECO:0000256" key="4">
    <source>
        <dbReference type="ARBA" id="ARBA00021870"/>
    </source>
</evidence>
<keyword evidence="14" id="KW-0966">Cell projection</keyword>
<keyword evidence="14" id="KW-0969">Cilium</keyword>
<dbReference type="EMBL" id="JARGYU010000002">
    <property type="protein sequence ID" value="MDZ5761292.1"/>
    <property type="molecule type" value="Genomic_DNA"/>
</dbReference>